<feature type="transmembrane region" description="Helical" evidence="1">
    <location>
        <begin position="12"/>
        <end position="33"/>
    </location>
</feature>
<dbReference type="Pfam" id="PF13196">
    <property type="entry name" value="DUF4012"/>
    <property type="match status" value="1"/>
</dbReference>
<keyword evidence="3" id="KW-1185">Reference proteome</keyword>
<keyword evidence="1" id="KW-0472">Membrane</keyword>
<sequence>MSDGRLPVHRRWLGWTIGALLTFLILSIGWVTIRGIGAVMDLQQVATISSQMKTAVGEGDLDKAETLAKRISHHAASAHDLTADPIWQAYGVVPWIGPSFTAVSEVAAIADEVATDAVGPVLSAAGDIDLSSLGFSNGTIDLAPFAAIEPSLADAASTLREAESSARQIDADATLPPLADAIRELRSNVTQATTLVGSLHGASALLPSMLGATEPRNYVIAMQNNAELRSSGGIIGAIALLHAENGHVTLSQQASTADFPSLDTALPLSESTIALFEDRPGRYLQNITNIPDFTEAAPLIAARWQNRFGTPVDGVIAVDAVMTKNLLAATGPLAFGPFTADEDNVVGLLLSEIYAAVPDPTMQDQVFAQAAGALFSGAMSGAEPKKLVTALAQSSAEGRIRIWSAHEDEQTIIQRSTLSGALPRDAASATYVGALFNDATGGKMDYYMGAEISTSVGTCEGEPTTQVQVTWTNNAPVDAATALPAYVTASGWYGVPPGSVRTLVAVYGPAGATASHIDRDGKSDAVQTTMLGDRFAVQHDVTLAPGESTTITVEFHGTGAGQRLTEVAHTPLVNDPKIRRTDLHCAP</sequence>
<keyword evidence="1" id="KW-0812">Transmembrane</keyword>
<dbReference type="RefSeq" id="WP_307295784.1">
    <property type="nucleotide sequence ID" value="NZ_JAUSXV010000001.1"/>
</dbReference>
<evidence type="ECO:0000256" key="1">
    <source>
        <dbReference type="SAM" id="Phobius"/>
    </source>
</evidence>
<protein>
    <recommendedName>
        <fullName evidence="4">DUF4012 domain-containing protein</fullName>
    </recommendedName>
</protein>
<organism evidence="2 3">
    <name type="scientific">Microbacterium natoriense</name>
    <dbReference type="NCBI Taxonomy" id="284570"/>
    <lineage>
        <taxon>Bacteria</taxon>
        <taxon>Bacillati</taxon>
        <taxon>Actinomycetota</taxon>
        <taxon>Actinomycetes</taxon>
        <taxon>Micrococcales</taxon>
        <taxon>Microbacteriaceae</taxon>
        <taxon>Microbacterium</taxon>
    </lineage>
</organism>
<comment type="caution">
    <text evidence="2">The sequence shown here is derived from an EMBL/GenBank/DDBJ whole genome shotgun (WGS) entry which is preliminary data.</text>
</comment>
<evidence type="ECO:0000313" key="2">
    <source>
        <dbReference type="EMBL" id="MDQ0647746.1"/>
    </source>
</evidence>
<name>A0AAW8EZU2_9MICO</name>
<dbReference type="EMBL" id="JAUSXV010000001">
    <property type="protein sequence ID" value="MDQ0647746.1"/>
    <property type="molecule type" value="Genomic_DNA"/>
</dbReference>
<accession>A0AAW8EZU2</accession>
<evidence type="ECO:0000313" key="3">
    <source>
        <dbReference type="Proteomes" id="UP001244427"/>
    </source>
</evidence>
<reference evidence="2 3" key="1">
    <citation type="submission" date="2023-07" db="EMBL/GenBank/DDBJ databases">
        <title>Comparative genomics of wheat-associated soil bacteria to identify genetic determinants of phenazine resistance.</title>
        <authorList>
            <person name="Mouncey N."/>
        </authorList>
    </citation>
    <scope>NUCLEOTIDE SEQUENCE [LARGE SCALE GENOMIC DNA]</scope>
    <source>
        <strain evidence="2 3">W4I9-1</strain>
    </source>
</reference>
<proteinExistence type="predicted"/>
<dbReference type="Proteomes" id="UP001244427">
    <property type="component" value="Unassembled WGS sequence"/>
</dbReference>
<evidence type="ECO:0008006" key="4">
    <source>
        <dbReference type="Google" id="ProtNLM"/>
    </source>
</evidence>
<dbReference type="AlphaFoldDB" id="A0AAW8EZU2"/>
<gene>
    <name evidence="2" type="ORF">QFZ53_001942</name>
</gene>
<dbReference type="InterPro" id="IPR025101">
    <property type="entry name" value="DUF4012"/>
</dbReference>
<keyword evidence="1" id="KW-1133">Transmembrane helix</keyword>